<keyword evidence="3" id="KW-1185">Reference proteome</keyword>
<name>A0ABS1JBI0_9BACL</name>
<comment type="caution">
    <text evidence="2">The sequence shown here is derived from an EMBL/GenBank/DDBJ whole genome shotgun (WGS) entry which is preliminary data.</text>
</comment>
<keyword evidence="1" id="KW-0472">Membrane</keyword>
<evidence type="ECO:0000313" key="2">
    <source>
        <dbReference type="EMBL" id="MBL0387631.1"/>
    </source>
</evidence>
<proteinExistence type="predicted"/>
<gene>
    <name evidence="2" type="ORF">JJB07_13405</name>
</gene>
<dbReference type="RefSeq" id="WP_201635826.1">
    <property type="nucleotide sequence ID" value="NZ_JAEQNB010000004.1"/>
</dbReference>
<protein>
    <submittedName>
        <fullName evidence="2">DUF2953 domain-containing protein</fullName>
    </submittedName>
</protein>
<dbReference type="EMBL" id="JAEQNB010000004">
    <property type="protein sequence ID" value="MBL0387631.1"/>
    <property type="molecule type" value="Genomic_DNA"/>
</dbReference>
<dbReference type="InterPro" id="IPR021338">
    <property type="entry name" value="DUF2953"/>
</dbReference>
<sequence length="220" mass="25335">MTWGWGLLLGLLAVIVILLVLPVRLEVHYKREGADDRLHLGVRALFGIVRLGYDIPVVALMERKGKLAVKKDPAKQMPKSQKGWTTVTVEMIEKGIRKFNEIRKKLKRYKRAIRRLTKSFHLDQMKWYTKFGTGDAAQTGVLTGFGWAFKGVINGQLHHYLNVEQRPVYRVQPHFQAKGFRTEMTCIIRFTPGKTMVAGLTLVILWLMEGIKCRSIRFKD</sequence>
<evidence type="ECO:0000256" key="1">
    <source>
        <dbReference type="SAM" id="Phobius"/>
    </source>
</evidence>
<accession>A0ABS1JBI0</accession>
<feature type="transmembrane region" description="Helical" evidence="1">
    <location>
        <begin position="186"/>
        <end position="208"/>
    </location>
</feature>
<dbReference type="Proteomes" id="UP000602284">
    <property type="component" value="Unassembled WGS sequence"/>
</dbReference>
<evidence type="ECO:0000313" key="3">
    <source>
        <dbReference type="Proteomes" id="UP000602284"/>
    </source>
</evidence>
<keyword evidence="1" id="KW-1133">Transmembrane helix</keyword>
<dbReference type="Pfam" id="PF11167">
    <property type="entry name" value="DUF2953"/>
    <property type="match status" value="1"/>
</dbReference>
<organism evidence="2 3">
    <name type="scientific">Tumebacillus amylolyticus</name>
    <dbReference type="NCBI Taxonomy" id="2801339"/>
    <lineage>
        <taxon>Bacteria</taxon>
        <taxon>Bacillati</taxon>
        <taxon>Bacillota</taxon>
        <taxon>Bacilli</taxon>
        <taxon>Bacillales</taxon>
        <taxon>Alicyclobacillaceae</taxon>
        <taxon>Tumebacillus</taxon>
    </lineage>
</organism>
<reference evidence="2 3" key="1">
    <citation type="submission" date="2021-01" db="EMBL/GenBank/DDBJ databases">
        <title>Tumebacillus sp. strain ITR2 16S ribosomal RNA gene Genome sequencing and assembly.</title>
        <authorList>
            <person name="Kang M."/>
        </authorList>
    </citation>
    <scope>NUCLEOTIDE SEQUENCE [LARGE SCALE GENOMIC DNA]</scope>
    <source>
        <strain evidence="2 3">ITR2</strain>
    </source>
</reference>
<keyword evidence="1" id="KW-0812">Transmembrane</keyword>